<dbReference type="PANTHER" id="PTHR43283:SF7">
    <property type="entry name" value="BETA-LACTAMASE-RELATED DOMAIN-CONTAINING PROTEIN"/>
    <property type="match status" value="1"/>
</dbReference>
<name>A0ABQ2P498_9NEIS</name>
<reference evidence="4" key="1">
    <citation type="journal article" date="2019" name="Int. J. Syst. Evol. Microbiol.">
        <title>The Global Catalogue of Microorganisms (GCM) 10K type strain sequencing project: providing services to taxonomists for standard genome sequencing and annotation.</title>
        <authorList>
            <consortium name="The Broad Institute Genomics Platform"/>
            <consortium name="The Broad Institute Genome Sequencing Center for Infectious Disease"/>
            <person name="Wu L."/>
            <person name="Ma J."/>
        </authorList>
    </citation>
    <scope>NUCLEOTIDE SEQUENCE [LARGE SCALE GENOMIC DNA]</scope>
    <source>
        <strain evidence="4">CGMCC 1.8859</strain>
    </source>
</reference>
<dbReference type="InterPro" id="IPR001466">
    <property type="entry name" value="Beta-lactam-related"/>
</dbReference>
<comment type="caution">
    <text evidence="3">The sequence shown here is derived from an EMBL/GenBank/DDBJ whole genome shotgun (WGS) entry which is preliminary data.</text>
</comment>
<accession>A0ABQ2P498</accession>
<dbReference type="Gene3D" id="3.40.710.10">
    <property type="entry name" value="DD-peptidase/beta-lactamase superfamily"/>
    <property type="match status" value="1"/>
</dbReference>
<keyword evidence="1" id="KW-0732">Signal</keyword>
<feature type="domain" description="Beta-lactamase-related" evidence="2">
    <location>
        <begin position="50"/>
        <end position="326"/>
    </location>
</feature>
<dbReference type="PANTHER" id="PTHR43283">
    <property type="entry name" value="BETA-LACTAMASE-RELATED"/>
    <property type="match status" value="1"/>
</dbReference>
<feature type="chain" id="PRO_5045832709" description="Beta-lactamase-related domain-containing protein" evidence="1">
    <location>
        <begin position="24"/>
        <end position="498"/>
    </location>
</feature>
<protein>
    <recommendedName>
        <fullName evidence="2">Beta-lactamase-related domain-containing protein</fullName>
    </recommendedName>
</protein>
<dbReference type="Pfam" id="PF00144">
    <property type="entry name" value="Beta-lactamase"/>
    <property type="match status" value="1"/>
</dbReference>
<dbReference type="InterPro" id="IPR012338">
    <property type="entry name" value="Beta-lactam/transpept-like"/>
</dbReference>
<dbReference type="SUPFAM" id="SSF56601">
    <property type="entry name" value="beta-lactamase/transpeptidase-like"/>
    <property type="match status" value="1"/>
</dbReference>
<sequence length="498" mass="54898">MKRNPWPARLALLACLLASPGHAAPLPTATPESQGLDSGKLIKMLDYLQTTGFNTDSVVLARHGKVVLEAYAAPYHAGIPHQINSATKSVIATLAGMAIADGKLSLDDTIAKVLPEYAGLPTAQNVTLRRLLQMDSGVNWNEWPGGSDPGVMMQSPEPVKTFLQHAVNPEEIGRFNYNSGGSHLIGIMVARAEGKPLAQFAQERLFTPLGFGQFAWQRDLNGAPWGGRGLYLQPQDLLRLGELYRQQGQWQGQQLLPASWVDYVTSPLLPIYPDTPRDQYYGAQWWVKQDRSSYMAAGWGGQHVIVFPKDDITLALTSRRNDWSGNQSIQLDANALLTYFLRTDKAVLPDNPAASQALQQRILQMADNPAGQVTHSPLEQKISGKAIEVNNPRSDADQWRLEFTGDEVRVSYSPRAFNRPTVHYTVGLDGAWRTIGQGANDTAPTAARATWQDPQTFVLTITPLAEFYIQTFVMKFSGKHVKISQPGWEGDTDATLRD</sequence>
<gene>
    <name evidence="3" type="ORF">GCM10010970_01070</name>
</gene>
<evidence type="ECO:0000259" key="2">
    <source>
        <dbReference type="Pfam" id="PF00144"/>
    </source>
</evidence>
<dbReference type="EMBL" id="BMLX01000001">
    <property type="protein sequence ID" value="GGP17706.1"/>
    <property type="molecule type" value="Genomic_DNA"/>
</dbReference>
<feature type="signal peptide" evidence="1">
    <location>
        <begin position="1"/>
        <end position="23"/>
    </location>
</feature>
<organism evidence="3 4">
    <name type="scientific">Silvimonas iriomotensis</name>
    <dbReference type="NCBI Taxonomy" id="449662"/>
    <lineage>
        <taxon>Bacteria</taxon>
        <taxon>Pseudomonadati</taxon>
        <taxon>Pseudomonadota</taxon>
        <taxon>Betaproteobacteria</taxon>
        <taxon>Neisseriales</taxon>
        <taxon>Chitinibacteraceae</taxon>
        <taxon>Silvimonas</taxon>
    </lineage>
</organism>
<evidence type="ECO:0000313" key="4">
    <source>
        <dbReference type="Proteomes" id="UP000637267"/>
    </source>
</evidence>
<keyword evidence="4" id="KW-1185">Reference proteome</keyword>
<dbReference type="InterPro" id="IPR050789">
    <property type="entry name" value="Diverse_Enzym_Activities"/>
</dbReference>
<evidence type="ECO:0000256" key="1">
    <source>
        <dbReference type="SAM" id="SignalP"/>
    </source>
</evidence>
<evidence type="ECO:0000313" key="3">
    <source>
        <dbReference type="EMBL" id="GGP17706.1"/>
    </source>
</evidence>
<proteinExistence type="predicted"/>
<dbReference type="Proteomes" id="UP000637267">
    <property type="component" value="Unassembled WGS sequence"/>
</dbReference>
<dbReference type="RefSeq" id="WP_188701258.1">
    <property type="nucleotide sequence ID" value="NZ_BMLX01000001.1"/>
</dbReference>